<sequence>MATVVTFSSNLATPFLKEVIRVKEIGFKKYRRWNVLARFRKEDIGRCFAAPGGLSWIMAFGAPPPPPPPHLKSKAISGEFVDFENGDWSDPFIRIKVRLNPDVTKEIPLLFGSTLFMGKIVSPPVADLRRDRLIDRKMKQLNSSKPEKVCDSCAVMRARVFPEK</sequence>
<dbReference type="AlphaFoldDB" id="A0AAV2CFW9"/>
<organism evidence="1 2">
    <name type="scientific">Linum trigynum</name>
    <dbReference type="NCBI Taxonomy" id="586398"/>
    <lineage>
        <taxon>Eukaryota</taxon>
        <taxon>Viridiplantae</taxon>
        <taxon>Streptophyta</taxon>
        <taxon>Embryophyta</taxon>
        <taxon>Tracheophyta</taxon>
        <taxon>Spermatophyta</taxon>
        <taxon>Magnoliopsida</taxon>
        <taxon>eudicotyledons</taxon>
        <taxon>Gunneridae</taxon>
        <taxon>Pentapetalae</taxon>
        <taxon>rosids</taxon>
        <taxon>fabids</taxon>
        <taxon>Malpighiales</taxon>
        <taxon>Linaceae</taxon>
        <taxon>Linum</taxon>
    </lineage>
</organism>
<dbReference type="Proteomes" id="UP001497516">
    <property type="component" value="Chromosome 1"/>
</dbReference>
<accession>A0AAV2CFW9</accession>
<evidence type="ECO:0000313" key="2">
    <source>
        <dbReference type="Proteomes" id="UP001497516"/>
    </source>
</evidence>
<proteinExistence type="predicted"/>
<gene>
    <name evidence="1" type="ORF">LTRI10_LOCUS3203</name>
</gene>
<keyword evidence="2" id="KW-1185">Reference proteome</keyword>
<reference evidence="1 2" key="1">
    <citation type="submission" date="2024-04" db="EMBL/GenBank/DDBJ databases">
        <authorList>
            <person name="Fracassetti M."/>
        </authorList>
    </citation>
    <scope>NUCLEOTIDE SEQUENCE [LARGE SCALE GENOMIC DNA]</scope>
</reference>
<dbReference type="EMBL" id="OZ034813">
    <property type="protein sequence ID" value="CAL1355437.1"/>
    <property type="molecule type" value="Genomic_DNA"/>
</dbReference>
<protein>
    <submittedName>
        <fullName evidence="1">Uncharacterized protein</fullName>
    </submittedName>
</protein>
<evidence type="ECO:0000313" key="1">
    <source>
        <dbReference type="EMBL" id="CAL1355437.1"/>
    </source>
</evidence>
<name>A0AAV2CFW9_9ROSI</name>